<keyword evidence="3" id="KW-1185">Reference proteome</keyword>
<dbReference type="Gramene" id="Os12t0204550-01">
    <property type="protein sequence ID" value="Os12t0204550-01"/>
    <property type="gene ID" value="Os12g0204550"/>
</dbReference>
<feature type="region of interest" description="Disordered" evidence="1">
    <location>
        <begin position="41"/>
        <end position="69"/>
    </location>
</feature>
<organism evidence="2 3">
    <name type="scientific">Oryza sativa subsp. japonica</name>
    <name type="common">Rice</name>
    <dbReference type="NCBI Taxonomy" id="39947"/>
    <lineage>
        <taxon>Eukaryota</taxon>
        <taxon>Viridiplantae</taxon>
        <taxon>Streptophyta</taxon>
        <taxon>Embryophyta</taxon>
        <taxon>Tracheophyta</taxon>
        <taxon>Spermatophyta</taxon>
        <taxon>Magnoliopsida</taxon>
        <taxon>Liliopsida</taxon>
        <taxon>Poales</taxon>
        <taxon>Poaceae</taxon>
        <taxon>BOP clade</taxon>
        <taxon>Oryzoideae</taxon>
        <taxon>Oryzeae</taxon>
        <taxon>Oryzinae</taxon>
        <taxon>Oryza</taxon>
        <taxon>Oryza sativa</taxon>
    </lineage>
</organism>
<proteinExistence type="predicted"/>
<accession>A0A0N7KTQ6</accession>
<reference evidence="3" key="1">
    <citation type="journal article" date="2005" name="Nature">
        <title>The map-based sequence of the rice genome.</title>
        <authorList>
            <consortium name="International rice genome sequencing project (IRGSP)"/>
            <person name="Matsumoto T."/>
            <person name="Wu J."/>
            <person name="Kanamori H."/>
            <person name="Katayose Y."/>
            <person name="Fujisawa M."/>
            <person name="Namiki N."/>
            <person name="Mizuno H."/>
            <person name="Yamamoto K."/>
            <person name="Antonio B.A."/>
            <person name="Baba T."/>
            <person name="Sakata K."/>
            <person name="Nagamura Y."/>
            <person name="Aoki H."/>
            <person name="Arikawa K."/>
            <person name="Arita K."/>
            <person name="Bito T."/>
            <person name="Chiden Y."/>
            <person name="Fujitsuka N."/>
            <person name="Fukunaka R."/>
            <person name="Hamada M."/>
            <person name="Harada C."/>
            <person name="Hayashi A."/>
            <person name="Hijishita S."/>
            <person name="Honda M."/>
            <person name="Hosokawa S."/>
            <person name="Ichikawa Y."/>
            <person name="Idonuma A."/>
            <person name="Iijima M."/>
            <person name="Ikeda M."/>
            <person name="Ikeno M."/>
            <person name="Ito K."/>
            <person name="Ito S."/>
            <person name="Ito T."/>
            <person name="Ito Y."/>
            <person name="Ito Y."/>
            <person name="Iwabuchi A."/>
            <person name="Kamiya K."/>
            <person name="Karasawa W."/>
            <person name="Kurita K."/>
            <person name="Katagiri S."/>
            <person name="Kikuta A."/>
            <person name="Kobayashi H."/>
            <person name="Kobayashi N."/>
            <person name="Machita K."/>
            <person name="Maehara T."/>
            <person name="Masukawa M."/>
            <person name="Mizubayashi T."/>
            <person name="Mukai Y."/>
            <person name="Nagasaki H."/>
            <person name="Nagata Y."/>
            <person name="Naito S."/>
            <person name="Nakashima M."/>
            <person name="Nakama Y."/>
            <person name="Nakamichi Y."/>
            <person name="Nakamura M."/>
            <person name="Meguro A."/>
            <person name="Negishi M."/>
            <person name="Ohta I."/>
            <person name="Ohta T."/>
            <person name="Okamoto M."/>
            <person name="Ono N."/>
            <person name="Saji S."/>
            <person name="Sakaguchi M."/>
            <person name="Sakai K."/>
            <person name="Shibata M."/>
            <person name="Shimokawa T."/>
            <person name="Song J."/>
            <person name="Takazaki Y."/>
            <person name="Terasawa K."/>
            <person name="Tsugane M."/>
            <person name="Tsuji K."/>
            <person name="Ueda S."/>
            <person name="Waki K."/>
            <person name="Yamagata H."/>
            <person name="Yamamoto M."/>
            <person name="Yamamoto S."/>
            <person name="Yamane H."/>
            <person name="Yoshiki S."/>
            <person name="Yoshihara R."/>
            <person name="Yukawa K."/>
            <person name="Zhong H."/>
            <person name="Yano M."/>
            <person name="Yuan Q."/>
            <person name="Ouyang S."/>
            <person name="Liu J."/>
            <person name="Jones K.M."/>
            <person name="Gansberger K."/>
            <person name="Moffat K."/>
            <person name="Hill J."/>
            <person name="Bera J."/>
            <person name="Fadrosh D."/>
            <person name="Jin S."/>
            <person name="Johri S."/>
            <person name="Kim M."/>
            <person name="Overton L."/>
            <person name="Reardon M."/>
            <person name="Tsitrin T."/>
            <person name="Vuong H."/>
            <person name="Weaver B."/>
            <person name="Ciecko A."/>
            <person name="Tallon L."/>
            <person name="Jackson J."/>
            <person name="Pai G."/>
            <person name="Aken S.V."/>
            <person name="Utterback T."/>
            <person name="Reidmuller S."/>
            <person name="Feldblyum T."/>
            <person name="Hsiao J."/>
            <person name="Zismann V."/>
            <person name="Iobst S."/>
            <person name="de Vazeille A.R."/>
            <person name="Buell C.R."/>
            <person name="Ying K."/>
            <person name="Li Y."/>
            <person name="Lu T."/>
            <person name="Huang Y."/>
            <person name="Zhao Q."/>
            <person name="Feng Q."/>
            <person name="Zhang L."/>
            <person name="Zhu J."/>
            <person name="Weng Q."/>
            <person name="Mu J."/>
            <person name="Lu Y."/>
            <person name="Fan D."/>
            <person name="Liu Y."/>
            <person name="Guan J."/>
            <person name="Zhang Y."/>
            <person name="Yu S."/>
            <person name="Liu X."/>
            <person name="Zhang Y."/>
            <person name="Hong G."/>
            <person name="Han B."/>
            <person name="Choisne N."/>
            <person name="Demange N."/>
            <person name="Orjeda G."/>
            <person name="Samain S."/>
            <person name="Cattolico L."/>
            <person name="Pelletier E."/>
            <person name="Couloux A."/>
            <person name="Segurens B."/>
            <person name="Wincker P."/>
            <person name="D'Hont A."/>
            <person name="Scarpelli C."/>
            <person name="Weissenbach J."/>
            <person name="Salanoubat M."/>
            <person name="Quetier F."/>
            <person name="Yu Y."/>
            <person name="Kim H.R."/>
            <person name="Rambo T."/>
            <person name="Currie J."/>
            <person name="Collura K."/>
            <person name="Luo M."/>
            <person name="Yang T."/>
            <person name="Ammiraju J.S.S."/>
            <person name="Engler F."/>
            <person name="Soderlund C."/>
            <person name="Wing R.A."/>
            <person name="Palmer L.E."/>
            <person name="de la Bastide M."/>
            <person name="Spiegel L."/>
            <person name="Nascimento L."/>
            <person name="Zutavern T."/>
            <person name="O'Shaughnessy A."/>
            <person name="Dike S."/>
            <person name="Dedhia N."/>
            <person name="Preston R."/>
            <person name="Balija V."/>
            <person name="McCombie W.R."/>
            <person name="Chow T."/>
            <person name="Chen H."/>
            <person name="Chung M."/>
            <person name="Chen C."/>
            <person name="Shaw J."/>
            <person name="Wu H."/>
            <person name="Hsiao K."/>
            <person name="Chao Y."/>
            <person name="Chu M."/>
            <person name="Cheng C."/>
            <person name="Hour A."/>
            <person name="Lee P."/>
            <person name="Lin S."/>
            <person name="Lin Y."/>
            <person name="Liou J."/>
            <person name="Liu S."/>
            <person name="Hsing Y."/>
            <person name="Raghuvanshi S."/>
            <person name="Mohanty A."/>
            <person name="Bharti A.K."/>
            <person name="Gaur A."/>
            <person name="Gupta V."/>
            <person name="Kumar D."/>
            <person name="Ravi V."/>
            <person name="Vij S."/>
            <person name="Kapur A."/>
            <person name="Khurana P."/>
            <person name="Khurana P."/>
            <person name="Khurana J.P."/>
            <person name="Tyagi A.K."/>
            <person name="Gaikwad K."/>
            <person name="Singh A."/>
            <person name="Dalal V."/>
            <person name="Srivastava S."/>
            <person name="Dixit A."/>
            <person name="Pal A.K."/>
            <person name="Ghazi I.A."/>
            <person name="Yadav M."/>
            <person name="Pandit A."/>
            <person name="Bhargava A."/>
            <person name="Sureshbabu K."/>
            <person name="Batra K."/>
            <person name="Sharma T.R."/>
            <person name="Mohapatra T."/>
            <person name="Singh N.K."/>
            <person name="Messing J."/>
            <person name="Nelson A.B."/>
            <person name="Fuks G."/>
            <person name="Kavchok S."/>
            <person name="Keizer G."/>
            <person name="Linton E."/>
            <person name="Llaca V."/>
            <person name="Song R."/>
            <person name="Tanyolac B."/>
            <person name="Young S."/>
            <person name="Ho-Il K."/>
            <person name="Hahn J.H."/>
            <person name="Sangsakoo G."/>
            <person name="Vanavichit A."/>
            <person name="de Mattos Luiz.A.T."/>
            <person name="Zimmer P.D."/>
            <person name="Malone G."/>
            <person name="Dellagostin O."/>
            <person name="de Oliveira A.C."/>
            <person name="Bevan M."/>
            <person name="Bancroft I."/>
            <person name="Minx P."/>
            <person name="Cordum H."/>
            <person name="Wilson R."/>
            <person name="Cheng Z."/>
            <person name="Jin W."/>
            <person name="Jiang J."/>
            <person name="Leong S.A."/>
            <person name="Iwama H."/>
            <person name="Gojobori T."/>
            <person name="Itoh T."/>
            <person name="Niimura Y."/>
            <person name="Fujii Y."/>
            <person name="Habara T."/>
            <person name="Sakai H."/>
            <person name="Sato Y."/>
            <person name="Wilson G."/>
            <person name="Kumar K."/>
            <person name="McCouch S."/>
            <person name="Juretic N."/>
            <person name="Hoen D."/>
            <person name="Wright S."/>
            <person name="Bruskiewich R."/>
            <person name="Bureau T."/>
            <person name="Miyao A."/>
            <person name="Hirochika H."/>
            <person name="Nishikawa T."/>
            <person name="Kadowaki K."/>
            <person name="Sugiura M."/>
            <person name="Burr B."/>
            <person name="Sasaki T."/>
        </authorList>
    </citation>
    <scope>NUCLEOTIDE SEQUENCE [LARGE SCALE GENOMIC DNA]</scope>
    <source>
        <strain evidence="3">cv. Nipponbare</strain>
    </source>
</reference>
<feature type="non-terminal residue" evidence="2">
    <location>
        <position position="1"/>
    </location>
</feature>
<protein>
    <submittedName>
        <fullName evidence="2">Os12g0204550 protein</fullName>
    </submittedName>
</protein>
<dbReference type="InParanoid" id="A0A0N7KTQ6"/>
<dbReference type="AlphaFoldDB" id="A0A0N7KTQ6"/>
<reference evidence="2 3" key="2">
    <citation type="journal article" date="2013" name="Plant Cell Physiol.">
        <title>Rice Annotation Project Database (RAP-DB): an integrative and interactive database for rice genomics.</title>
        <authorList>
            <person name="Sakai H."/>
            <person name="Lee S.S."/>
            <person name="Tanaka T."/>
            <person name="Numa H."/>
            <person name="Kim J."/>
            <person name="Kawahara Y."/>
            <person name="Wakimoto H."/>
            <person name="Yang C.C."/>
            <person name="Iwamoto M."/>
            <person name="Abe T."/>
            <person name="Yamada Y."/>
            <person name="Muto A."/>
            <person name="Inokuchi H."/>
            <person name="Ikemura T."/>
            <person name="Matsumoto T."/>
            <person name="Sasaki T."/>
            <person name="Itoh T."/>
        </authorList>
    </citation>
    <scope>NUCLEOTIDE SEQUENCE [LARGE SCALE GENOMIC DNA]</scope>
    <source>
        <strain evidence="3">cv. Nipponbare</strain>
    </source>
</reference>
<evidence type="ECO:0000313" key="2">
    <source>
        <dbReference type="EMBL" id="BAT16282.1"/>
    </source>
</evidence>
<dbReference type="PaxDb" id="39947-A0A0N7KTQ6"/>
<reference evidence="2 3" key="3">
    <citation type="journal article" date="2013" name="Rice">
        <title>Improvement of the Oryza sativa Nipponbare reference genome using next generation sequence and optical map data.</title>
        <authorList>
            <person name="Kawahara Y."/>
            <person name="de la Bastide M."/>
            <person name="Hamilton J.P."/>
            <person name="Kanamori H."/>
            <person name="McCombie W.R."/>
            <person name="Ouyang S."/>
            <person name="Schwartz D.C."/>
            <person name="Tanaka T."/>
            <person name="Wu J."/>
            <person name="Zhou S."/>
            <person name="Childs K.L."/>
            <person name="Davidson R.M."/>
            <person name="Lin H."/>
            <person name="Quesada-Ocampo L."/>
            <person name="Vaillancourt B."/>
            <person name="Sakai H."/>
            <person name="Lee S.S."/>
            <person name="Kim J."/>
            <person name="Numa H."/>
            <person name="Itoh T."/>
            <person name="Buell C.R."/>
            <person name="Matsumoto T."/>
        </authorList>
    </citation>
    <scope>NUCLEOTIDE SEQUENCE [LARGE SCALE GENOMIC DNA]</scope>
    <source>
        <strain evidence="3">cv. Nipponbare</strain>
    </source>
</reference>
<dbReference type="Proteomes" id="UP000059680">
    <property type="component" value="Chromosome 12"/>
</dbReference>
<sequence length="69" mass="7468">DGSNGGVICEEEDEEDEEDDDGNGVITVSMCAAKAKAKLISHQGQNGVPSLSRWLGMTKRRMRPTCSTR</sequence>
<evidence type="ECO:0000313" key="3">
    <source>
        <dbReference type="Proteomes" id="UP000059680"/>
    </source>
</evidence>
<gene>
    <name evidence="2" type="ordered locus">Os12g0204550</name>
    <name evidence="2" type="ORF">OSNPB_120204550</name>
</gene>
<dbReference type="EMBL" id="AP014968">
    <property type="protein sequence ID" value="BAT16282.1"/>
    <property type="molecule type" value="Genomic_DNA"/>
</dbReference>
<name>A0A0N7KTQ6_ORYSJ</name>
<feature type="region of interest" description="Disordered" evidence="1">
    <location>
        <begin position="1"/>
        <end position="23"/>
    </location>
</feature>
<feature type="compositionally biased region" description="Acidic residues" evidence="1">
    <location>
        <begin position="9"/>
        <end position="22"/>
    </location>
</feature>
<evidence type="ECO:0000256" key="1">
    <source>
        <dbReference type="SAM" id="MobiDB-lite"/>
    </source>
</evidence>